<dbReference type="InterPro" id="IPR052340">
    <property type="entry name" value="RNase_Y/CdgJ"/>
</dbReference>
<name>A0ABV7VW45_9GAMM</name>
<keyword evidence="3" id="KW-1185">Reference proteome</keyword>
<protein>
    <submittedName>
        <fullName evidence="2">HDOD domain-containing protein</fullName>
    </submittedName>
</protein>
<accession>A0ABV7VW45</accession>
<organism evidence="2 3">
    <name type="scientific">Bacterioplanoides pacificum</name>
    <dbReference type="NCBI Taxonomy" id="1171596"/>
    <lineage>
        <taxon>Bacteria</taxon>
        <taxon>Pseudomonadati</taxon>
        <taxon>Pseudomonadota</taxon>
        <taxon>Gammaproteobacteria</taxon>
        <taxon>Oceanospirillales</taxon>
        <taxon>Oceanospirillaceae</taxon>
        <taxon>Bacterioplanoides</taxon>
    </lineage>
</organism>
<dbReference type="PROSITE" id="PS51833">
    <property type="entry name" value="HDOD"/>
    <property type="match status" value="1"/>
</dbReference>
<dbReference type="Gene3D" id="1.10.3210.10">
    <property type="entry name" value="Hypothetical protein af1432"/>
    <property type="match status" value="1"/>
</dbReference>
<comment type="caution">
    <text evidence="2">The sequence shown here is derived from an EMBL/GenBank/DDBJ whole genome shotgun (WGS) entry which is preliminary data.</text>
</comment>
<feature type="domain" description="HDOD" evidence="1">
    <location>
        <begin position="24"/>
        <end position="211"/>
    </location>
</feature>
<dbReference type="EMBL" id="JBHRYB010000013">
    <property type="protein sequence ID" value="MFC3681037.1"/>
    <property type="molecule type" value="Genomic_DNA"/>
</dbReference>
<sequence length="280" mass="31023">MTTDLAKQVKDDIVSKIKNDELVLPTLPEIALKVREVAEDANATIDDLCDVVARDPALTARIIKVTNSPLIRANMPVNDLTTAVSRLGIDFTSNLAIGLAMEQMFQATHDMIDKRMRRCWSQAMEIAATAQVLAKHFTQLQADQAMLAGLVHQIGILPILAYAENHDSLLADSLSLDNVIERLHPALGAYILRSWDFPADLVEVPRHYLDQQYQTTQPSYVDLVQVATFQSYADTEHPLARVDRSQLGSFRRLGLDSDEEVTQLEALSDEVDATQAAMNG</sequence>
<dbReference type="InterPro" id="IPR013976">
    <property type="entry name" value="HDOD"/>
</dbReference>
<dbReference type="RefSeq" id="WP_376867196.1">
    <property type="nucleotide sequence ID" value="NZ_JBHRYB010000013.1"/>
</dbReference>
<dbReference type="Proteomes" id="UP001595722">
    <property type="component" value="Unassembled WGS sequence"/>
</dbReference>
<reference evidence="3" key="1">
    <citation type="journal article" date="2019" name="Int. J. Syst. Evol. Microbiol.">
        <title>The Global Catalogue of Microorganisms (GCM) 10K type strain sequencing project: providing services to taxonomists for standard genome sequencing and annotation.</title>
        <authorList>
            <consortium name="The Broad Institute Genomics Platform"/>
            <consortium name="The Broad Institute Genome Sequencing Center for Infectious Disease"/>
            <person name="Wu L."/>
            <person name="Ma J."/>
        </authorList>
    </citation>
    <scope>NUCLEOTIDE SEQUENCE [LARGE SCALE GENOMIC DNA]</scope>
    <source>
        <strain evidence="3">KCTC 42424</strain>
    </source>
</reference>
<evidence type="ECO:0000313" key="2">
    <source>
        <dbReference type="EMBL" id="MFC3681037.1"/>
    </source>
</evidence>
<dbReference type="PANTHER" id="PTHR33525">
    <property type="match status" value="1"/>
</dbReference>
<gene>
    <name evidence="2" type="ORF">ACFOMG_13095</name>
</gene>
<evidence type="ECO:0000313" key="3">
    <source>
        <dbReference type="Proteomes" id="UP001595722"/>
    </source>
</evidence>
<dbReference type="SUPFAM" id="SSF109604">
    <property type="entry name" value="HD-domain/PDEase-like"/>
    <property type="match status" value="1"/>
</dbReference>
<evidence type="ECO:0000259" key="1">
    <source>
        <dbReference type="PROSITE" id="PS51833"/>
    </source>
</evidence>
<dbReference type="Pfam" id="PF08668">
    <property type="entry name" value="HDOD"/>
    <property type="match status" value="1"/>
</dbReference>
<dbReference type="PANTHER" id="PTHR33525:SF3">
    <property type="entry name" value="RIBONUCLEASE Y"/>
    <property type="match status" value="1"/>
</dbReference>
<proteinExistence type="predicted"/>